<dbReference type="SUPFAM" id="SSF53448">
    <property type="entry name" value="Nucleotide-diphospho-sugar transferases"/>
    <property type="match status" value="1"/>
</dbReference>
<comment type="caution">
    <text evidence="2">The sequence shown here is derived from an EMBL/GenBank/DDBJ whole genome shotgun (WGS) entry which is preliminary data.</text>
</comment>
<proteinExistence type="predicted"/>
<dbReference type="Proteomes" id="UP001388259">
    <property type="component" value="Unassembled WGS sequence"/>
</dbReference>
<reference evidence="2 5" key="1">
    <citation type="submission" date="2024-01" db="EMBL/GenBank/DDBJ databases">
        <title>Aequorivita flavus sp. nov., isolated from deep-sea sediment.</title>
        <authorList>
            <person name="Chen X."/>
        </authorList>
    </citation>
    <scope>NUCLEOTIDE SEQUENCE</scope>
    <source>
        <strain evidence="2">MCCC 1A16923</strain>
        <strain evidence="3 5">MCCC 1A16935</strain>
    </source>
</reference>
<keyword evidence="2" id="KW-0328">Glycosyltransferase</keyword>
<name>A0AB35YUM9_9FLAO</name>
<evidence type="ECO:0000313" key="4">
    <source>
        <dbReference type="Proteomes" id="UP001388259"/>
    </source>
</evidence>
<dbReference type="InterPro" id="IPR029044">
    <property type="entry name" value="Nucleotide-diphossugar_trans"/>
</dbReference>
<dbReference type="Gene3D" id="3.90.550.10">
    <property type="entry name" value="Spore Coat Polysaccharide Biosynthesis Protein SpsA, Chain A"/>
    <property type="match status" value="1"/>
</dbReference>
<dbReference type="RefSeq" id="WP_342687272.1">
    <property type="nucleotide sequence ID" value="NZ_JAZBJM010000004.1"/>
</dbReference>
<accession>A0AB35YUM9</accession>
<keyword evidence="5" id="KW-1185">Reference proteome</keyword>
<dbReference type="InterPro" id="IPR050834">
    <property type="entry name" value="Glycosyltransf_2"/>
</dbReference>
<dbReference type="CDD" id="cd00761">
    <property type="entry name" value="Glyco_tranf_GTA_type"/>
    <property type="match status" value="1"/>
</dbReference>
<gene>
    <name evidence="3" type="ORF">VZD24_10405</name>
    <name evidence="2" type="ORF">VZD85_08375</name>
</gene>
<protein>
    <submittedName>
        <fullName evidence="2">Glycosyltransferase family 2 protein</fullName>
        <ecNumber evidence="2">2.4.-.-</ecNumber>
    </submittedName>
</protein>
<dbReference type="EMBL" id="JBANCF010000008">
    <property type="protein sequence ID" value="MEM0573931.1"/>
    <property type="molecule type" value="Genomic_DNA"/>
</dbReference>
<dbReference type="PANTHER" id="PTHR43685">
    <property type="entry name" value="GLYCOSYLTRANSFERASE"/>
    <property type="match status" value="1"/>
</dbReference>
<evidence type="ECO:0000259" key="1">
    <source>
        <dbReference type="Pfam" id="PF00535"/>
    </source>
</evidence>
<dbReference type="PANTHER" id="PTHR43685:SF2">
    <property type="entry name" value="GLYCOSYLTRANSFERASE 2-LIKE DOMAIN-CONTAINING PROTEIN"/>
    <property type="match status" value="1"/>
</dbReference>
<evidence type="ECO:0000313" key="5">
    <source>
        <dbReference type="Proteomes" id="UP001390963"/>
    </source>
</evidence>
<dbReference type="InterPro" id="IPR001173">
    <property type="entry name" value="Glyco_trans_2-like"/>
</dbReference>
<evidence type="ECO:0000313" key="3">
    <source>
        <dbReference type="EMBL" id="MEM0573931.1"/>
    </source>
</evidence>
<dbReference type="AlphaFoldDB" id="A0AB35YUM9"/>
<evidence type="ECO:0000313" key="2">
    <source>
        <dbReference type="EMBL" id="MEM0518363.1"/>
    </source>
</evidence>
<dbReference type="EC" id="2.4.-.-" evidence="2"/>
<dbReference type="EMBL" id="JAZBJM010000004">
    <property type="protein sequence ID" value="MEM0518363.1"/>
    <property type="molecule type" value="Genomic_DNA"/>
</dbReference>
<sequence length="342" mass="39429">MKFSLIICTYMRPQPLLKLLESVAKQTLYPNEILIVDGSTDEATESMLQKNSFQNLKYFKVTEEDRGLTRQRNFGIEKVGDDIEVVCFLDDDTVLTETYFEALLNTYSIHPEALGVGGYIINEVEWWENQVSNGQHRLLSEAEVRPNEYSYDGWTRSDGSRFVLRKKLGLDANKPPAHFPDFGHGRSVSFLPPSGKIYEVEQFMGGVASYRTKILETEKFSEYFEGYGLYEDADFTLRLSNIGKLYVNTAAQLYHYHEAAGRPDYYKYGKMVVRNGYYVWRVKHPNPSLKARFKWNATSFLLTLIRFSNALTTSNKKDAFKEACGRVAGWFSLLWDTKRSTK</sequence>
<feature type="domain" description="Glycosyltransferase 2-like" evidence="1">
    <location>
        <begin position="4"/>
        <end position="154"/>
    </location>
</feature>
<keyword evidence="2" id="KW-0808">Transferase</keyword>
<dbReference type="Pfam" id="PF00535">
    <property type="entry name" value="Glycos_transf_2"/>
    <property type="match status" value="1"/>
</dbReference>
<dbReference type="GO" id="GO:0016757">
    <property type="term" value="F:glycosyltransferase activity"/>
    <property type="evidence" value="ECO:0007669"/>
    <property type="project" value="UniProtKB-KW"/>
</dbReference>
<dbReference type="Proteomes" id="UP001390963">
    <property type="component" value="Unassembled WGS sequence"/>
</dbReference>
<organism evidence="2 4">
    <name type="scientific">Aequorivita flava</name>
    <dbReference type="NCBI Taxonomy" id="3114371"/>
    <lineage>
        <taxon>Bacteria</taxon>
        <taxon>Pseudomonadati</taxon>
        <taxon>Bacteroidota</taxon>
        <taxon>Flavobacteriia</taxon>
        <taxon>Flavobacteriales</taxon>
        <taxon>Flavobacteriaceae</taxon>
        <taxon>Aequorivita</taxon>
    </lineage>
</organism>